<dbReference type="GO" id="GO:0005912">
    <property type="term" value="C:adherens junction"/>
    <property type="evidence" value="ECO:0007669"/>
    <property type="project" value="UniProtKB-SubCell"/>
</dbReference>
<evidence type="ECO:0000256" key="9">
    <source>
        <dbReference type="ARBA" id="ARBA00022989"/>
    </source>
</evidence>
<dbReference type="InterPro" id="IPR000301">
    <property type="entry name" value="Tetraspanin_animals"/>
</dbReference>
<keyword evidence="7 14" id="KW-0812">Transmembrane</keyword>
<dbReference type="GO" id="GO:0019899">
    <property type="term" value="F:enzyme binding"/>
    <property type="evidence" value="ECO:0007669"/>
    <property type="project" value="UniProtKB-ARBA"/>
</dbReference>
<protein>
    <recommendedName>
        <fullName evidence="14">Tetraspanin</fullName>
    </recommendedName>
</protein>
<dbReference type="EMBL" id="CACRXK020015142">
    <property type="protein sequence ID" value="CAB4027942.1"/>
    <property type="molecule type" value="Genomic_DNA"/>
</dbReference>
<evidence type="ECO:0000256" key="6">
    <source>
        <dbReference type="ARBA" id="ARBA00022490"/>
    </source>
</evidence>
<feature type="transmembrane region" description="Helical" evidence="14">
    <location>
        <begin position="41"/>
        <end position="65"/>
    </location>
</feature>
<evidence type="ECO:0000256" key="3">
    <source>
        <dbReference type="ARBA" id="ARBA00004651"/>
    </source>
</evidence>
<evidence type="ECO:0000256" key="14">
    <source>
        <dbReference type="RuleBase" id="RU361218"/>
    </source>
</evidence>
<dbReference type="Proteomes" id="UP001152795">
    <property type="component" value="Unassembled WGS sequence"/>
</dbReference>
<reference evidence="15" key="1">
    <citation type="submission" date="2020-04" db="EMBL/GenBank/DDBJ databases">
        <authorList>
            <person name="Alioto T."/>
            <person name="Alioto T."/>
            <person name="Gomez Garrido J."/>
        </authorList>
    </citation>
    <scope>NUCLEOTIDE SEQUENCE</scope>
    <source>
        <strain evidence="15">A484AB</strain>
    </source>
</reference>
<comment type="similarity">
    <text evidence="4 14">Belongs to the tetraspanin (TM4SF) family.</text>
</comment>
<keyword evidence="9 14" id="KW-1133">Transmembrane helix</keyword>
<keyword evidence="6" id="KW-0963">Cytoplasm</keyword>
<dbReference type="SUPFAM" id="SSF48652">
    <property type="entry name" value="Tetraspanin"/>
    <property type="match status" value="1"/>
</dbReference>
<dbReference type="GO" id="GO:0065003">
    <property type="term" value="P:protein-containing complex assembly"/>
    <property type="evidence" value="ECO:0007669"/>
    <property type="project" value="UniProtKB-ARBA"/>
</dbReference>
<keyword evidence="5" id="KW-1003">Cell membrane</keyword>
<dbReference type="FunFam" id="1.10.1450.10:FF:000007">
    <property type="entry name" value="Tetraspanin"/>
    <property type="match status" value="1"/>
</dbReference>
<comment type="caution">
    <text evidence="15">The sequence shown here is derived from an EMBL/GenBank/DDBJ whole genome shotgun (WGS) entry which is preliminary data.</text>
</comment>
<organism evidence="15 16">
    <name type="scientific">Paramuricea clavata</name>
    <name type="common">Red gorgonian</name>
    <name type="synonym">Violescent sea-whip</name>
    <dbReference type="NCBI Taxonomy" id="317549"/>
    <lineage>
        <taxon>Eukaryota</taxon>
        <taxon>Metazoa</taxon>
        <taxon>Cnidaria</taxon>
        <taxon>Anthozoa</taxon>
        <taxon>Octocorallia</taxon>
        <taxon>Malacalcyonacea</taxon>
        <taxon>Plexauridae</taxon>
        <taxon>Paramuricea</taxon>
    </lineage>
</organism>
<evidence type="ECO:0000256" key="11">
    <source>
        <dbReference type="ARBA" id="ARBA00023157"/>
    </source>
</evidence>
<dbReference type="GO" id="GO:0046930">
    <property type="term" value="C:pore complex"/>
    <property type="evidence" value="ECO:0007669"/>
    <property type="project" value="UniProtKB-ARBA"/>
</dbReference>
<evidence type="ECO:0000256" key="7">
    <source>
        <dbReference type="ARBA" id="ARBA00022692"/>
    </source>
</evidence>
<proteinExistence type="inferred from homology"/>
<gene>
    <name evidence="15" type="ORF">PACLA_8A021322</name>
</gene>
<feature type="disulfide bond" evidence="13">
    <location>
        <begin position="173"/>
        <end position="189"/>
    </location>
</feature>
<keyword evidence="8" id="KW-0965">Cell junction</keyword>
<name>A0A7D9L8H2_PARCT</name>
<keyword evidence="12" id="KW-0325">Glycoprotein</keyword>
<keyword evidence="10 14" id="KW-0472">Membrane</keyword>
<evidence type="ECO:0000313" key="16">
    <source>
        <dbReference type="Proteomes" id="UP001152795"/>
    </source>
</evidence>
<sequence>MFGLYGSFKDLADENDNMRLPAPLRKFIADSEDEVYFAIRLLIFAVNVIAWIFSIFFICIGIWILQEKHSLGIDNLSSDPAILLLVIGSILFVITFTGCVGTLRENLFLLKMYMAMIVILFIIEIITALVAFLYADKTENRVFDLIKHGIADYHDDPDSQYIMDEIQKKFECCGAYTFNDWNHNSYFKCSSGDVLACGVPFSCCKTVGMNSQCGFGIREKDEIEAKHVIYTDGCIVTLKWWINDHLHIIGGLGFAFACVQ</sequence>
<dbReference type="PIRSF" id="PIRSF002419">
    <property type="entry name" value="Tetraspanin"/>
    <property type="match status" value="1"/>
</dbReference>
<dbReference type="GO" id="GO:0005886">
    <property type="term" value="C:plasma membrane"/>
    <property type="evidence" value="ECO:0007669"/>
    <property type="project" value="UniProtKB-SubCell"/>
</dbReference>
<evidence type="ECO:0000313" key="15">
    <source>
        <dbReference type="EMBL" id="CAB4027942.1"/>
    </source>
</evidence>
<evidence type="ECO:0000256" key="13">
    <source>
        <dbReference type="PIRSR" id="PIRSR002419-1"/>
    </source>
</evidence>
<dbReference type="GO" id="GO:0005737">
    <property type="term" value="C:cytoplasm"/>
    <property type="evidence" value="ECO:0007669"/>
    <property type="project" value="UniProtKB-SubCell"/>
</dbReference>
<evidence type="ECO:0000256" key="2">
    <source>
        <dbReference type="ARBA" id="ARBA00004536"/>
    </source>
</evidence>
<feature type="non-terminal residue" evidence="15">
    <location>
        <position position="1"/>
    </location>
</feature>
<dbReference type="AlphaFoldDB" id="A0A7D9L8H2"/>
<keyword evidence="16" id="KW-1185">Reference proteome</keyword>
<dbReference type="Pfam" id="PF00335">
    <property type="entry name" value="Tetraspanin"/>
    <property type="match status" value="1"/>
</dbReference>
<dbReference type="InterPro" id="IPR008952">
    <property type="entry name" value="Tetraspanin_EC2_sf"/>
</dbReference>
<evidence type="ECO:0000256" key="12">
    <source>
        <dbReference type="ARBA" id="ARBA00023180"/>
    </source>
</evidence>
<comment type="subcellular location">
    <subcellularLocation>
        <location evidence="2">Cell junction</location>
        <location evidence="2">Adherens junction</location>
    </subcellularLocation>
    <subcellularLocation>
        <location evidence="3">Cell membrane</location>
        <topology evidence="3">Multi-pass membrane protein</topology>
    </subcellularLocation>
    <subcellularLocation>
        <location evidence="1">Cytoplasm</location>
    </subcellularLocation>
    <subcellularLocation>
        <location evidence="14">Membrane</location>
        <topology evidence="14">Multi-pass membrane protein</topology>
    </subcellularLocation>
</comment>
<dbReference type="PRINTS" id="PR00259">
    <property type="entry name" value="TMFOUR"/>
</dbReference>
<evidence type="ECO:0000256" key="8">
    <source>
        <dbReference type="ARBA" id="ARBA00022949"/>
    </source>
</evidence>
<comment type="caution">
    <text evidence="14">Lacks conserved residue(s) required for the propagation of feature annotation.</text>
</comment>
<evidence type="ECO:0000256" key="10">
    <source>
        <dbReference type="ARBA" id="ARBA00023136"/>
    </source>
</evidence>
<accession>A0A7D9L8H2</accession>
<dbReference type="OrthoDB" id="2014092at2759"/>
<dbReference type="PANTHER" id="PTHR19282:SF515">
    <property type="entry name" value="TETRASPANIN"/>
    <property type="match status" value="1"/>
</dbReference>
<feature type="transmembrane region" description="Helical" evidence="14">
    <location>
        <begin position="81"/>
        <end position="101"/>
    </location>
</feature>
<dbReference type="Gene3D" id="1.10.1450.10">
    <property type="entry name" value="Tetraspanin"/>
    <property type="match status" value="1"/>
</dbReference>
<feature type="transmembrane region" description="Helical" evidence="14">
    <location>
        <begin position="113"/>
        <end position="135"/>
    </location>
</feature>
<evidence type="ECO:0000256" key="1">
    <source>
        <dbReference type="ARBA" id="ARBA00004496"/>
    </source>
</evidence>
<dbReference type="PANTHER" id="PTHR19282">
    <property type="entry name" value="TETRASPANIN"/>
    <property type="match status" value="1"/>
</dbReference>
<dbReference type="InterPro" id="IPR018499">
    <property type="entry name" value="Tetraspanin/Peripherin"/>
</dbReference>
<dbReference type="GO" id="GO:0051604">
    <property type="term" value="P:protein maturation"/>
    <property type="evidence" value="ECO:0007669"/>
    <property type="project" value="UniProtKB-ARBA"/>
</dbReference>
<evidence type="ECO:0000256" key="4">
    <source>
        <dbReference type="ARBA" id="ARBA00006840"/>
    </source>
</evidence>
<keyword evidence="11 13" id="KW-1015">Disulfide bond</keyword>
<evidence type="ECO:0000256" key="5">
    <source>
        <dbReference type="ARBA" id="ARBA00022475"/>
    </source>
</evidence>
<dbReference type="GO" id="GO:0072659">
    <property type="term" value="P:protein localization to plasma membrane"/>
    <property type="evidence" value="ECO:0007669"/>
    <property type="project" value="UniProtKB-ARBA"/>
</dbReference>